<dbReference type="RefSeq" id="WP_378547260.1">
    <property type="nucleotide sequence ID" value="NZ_JBHSBA010000003.1"/>
</dbReference>
<comment type="caution">
    <text evidence="2">The sequence shown here is derived from an EMBL/GenBank/DDBJ whole genome shotgun (WGS) entry which is preliminary data.</text>
</comment>
<reference evidence="3" key="1">
    <citation type="journal article" date="2019" name="Int. J. Syst. Evol. Microbiol.">
        <title>The Global Catalogue of Microorganisms (GCM) 10K type strain sequencing project: providing services to taxonomists for standard genome sequencing and annotation.</title>
        <authorList>
            <consortium name="The Broad Institute Genomics Platform"/>
            <consortium name="The Broad Institute Genome Sequencing Center for Infectious Disease"/>
            <person name="Wu L."/>
            <person name="Ma J."/>
        </authorList>
    </citation>
    <scope>NUCLEOTIDE SEQUENCE [LARGE SCALE GENOMIC DNA]</scope>
    <source>
        <strain evidence="3">CGMCC 4.7204</strain>
    </source>
</reference>
<organism evidence="2 3">
    <name type="scientific">Nocardia rhizosphaerae</name>
    <dbReference type="NCBI Taxonomy" id="1691571"/>
    <lineage>
        <taxon>Bacteria</taxon>
        <taxon>Bacillati</taxon>
        <taxon>Actinomycetota</taxon>
        <taxon>Actinomycetes</taxon>
        <taxon>Mycobacteriales</taxon>
        <taxon>Nocardiaceae</taxon>
        <taxon>Nocardia</taxon>
    </lineage>
</organism>
<sequence length="77" mass="8596">MKLSVSLSEEDLKVLDQEVCRAGLSGRSAAVHRAIQLLRERTLEDEYAAAWDEWESSGEEKIWSQISGCAVSSPAEW</sequence>
<gene>
    <name evidence="2" type="ORF">ACFOW8_07245</name>
</gene>
<evidence type="ECO:0000313" key="3">
    <source>
        <dbReference type="Proteomes" id="UP001595767"/>
    </source>
</evidence>
<dbReference type="Proteomes" id="UP001595767">
    <property type="component" value="Unassembled WGS sequence"/>
</dbReference>
<dbReference type="InterPro" id="IPR002145">
    <property type="entry name" value="CopG"/>
</dbReference>
<name>A0ABV8L2J3_9NOCA</name>
<protein>
    <submittedName>
        <fullName evidence="2">Ribbon-helix-helix protein, CopG family</fullName>
    </submittedName>
</protein>
<evidence type="ECO:0000313" key="2">
    <source>
        <dbReference type="EMBL" id="MFC4124716.1"/>
    </source>
</evidence>
<dbReference type="Pfam" id="PF01402">
    <property type="entry name" value="RHH_1"/>
    <property type="match status" value="1"/>
</dbReference>
<proteinExistence type="predicted"/>
<evidence type="ECO:0000259" key="1">
    <source>
        <dbReference type="Pfam" id="PF01402"/>
    </source>
</evidence>
<feature type="domain" description="Ribbon-helix-helix protein CopG" evidence="1">
    <location>
        <begin position="2"/>
        <end position="41"/>
    </location>
</feature>
<dbReference type="EMBL" id="JBHSBA010000003">
    <property type="protein sequence ID" value="MFC4124716.1"/>
    <property type="molecule type" value="Genomic_DNA"/>
</dbReference>
<accession>A0ABV8L2J3</accession>
<keyword evidence="3" id="KW-1185">Reference proteome</keyword>